<comment type="function">
    <text evidence="3">Protects the bacterial cell from host peptidases.</text>
</comment>
<dbReference type="Gene3D" id="2.60.40.1930">
    <property type="match status" value="1"/>
</dbReference>
<dbReference type="SMART" id="SM01419">
    <property type="entry name" value="Thiol-ester_cl"/>
    <property type="match status" value="1"/>
</dbReference>
<evidence type="ECO:0000259" key="4">
    <source>
        <dbReference type="SMART" id="SM01359"/>
    </source>
</evidence>
<dbReference type="EMBL" id="JAYMYJ010000142">
    <property type="protein sequence ID" value="MEB4592797.1"/>
    <property type="molecule type" value="Genomic_DNA"/>
</dbReference>
<dbReference type="Pfam" id="PF01835">
    <property type="entry name" value="MG2"/>
    <property type="match status" value="1"/>
</dbReference>
<dbReference type="InterPro" id="IPR011626">
    <property type="entry name" value="Alpha-macroglobulin_TED"/>
</dbReference>
<dbReference type="Pfam" id="PF17972">
    <property type="entry name" value="bMG5"/>
    <property type="match status" value="1"/>
</dbReference>
<comment type="caution">
    <text evidence="6">The sequence shown here is derived from an EMBL/GenBank/DDBJ whole genome shotgun (WGS) entry which is preliminary data.</text>
</comment>
<dbReference type="InterPro" id="IPR041203">
    <property type="entry name" value="Bact_A2M_MG5"/>
</dbReference>
<organism evidence="6 7">
    <name type="scientific">Candidatus Thiothrix phosphatis</name>
    <dbReference type="NCBI Taxonomy" id="3112415"/>
    <lineage>
        <taxon>Bacteria</taxon>
        <taxon>Pseudomonadati</taxon>
        <taxon>Pseudomonadota</taxon>
        <taxon>Gammaproteobacteria</taxon>
        <taxon>Thiotrichales</taxon>
        <taxon>Thiotrichaceae</taxon>
        <taxon>Thiothrix</taxon>
    </lineage>
</organism>
<dbReference type="InterPro" id="IPR041246">
    <property type="entry name" value="Bact_MG10"/>
</dbReference>
<keyword evidence="2" id="KW-0732">Signal</keyword>
<feature type="domain" description="Alpha-2-macroglobulin" evidence="5">
    <location>
        <begin position="954"/>
        <end position="1042"/>
    </location>
</feature>
<dbReference type="SMART" id="SM01359">
    <property type="entry name" value="A2M_N_2"/>
    <property type="match status" value="1"/>
</dbReference>
<dbReference type="Pfam" id="PF17973">
    <property type="entry name" value="bMG10"/>
    <property type="match status" value="1"/>
</dbReference>
<keyword evidence="3" id="KW-0472">Membrane</keyword>
<dbReference type="InterPro" id="IPR008930">
    <property type="entry name" value="Terpenoid_cyclase/PrenylTrfase"/>
</dbReference>
<dbReference type="Gene3D" id="1.50.10.20">
    <property type="match status" value="1"/>
</dbReference>
<dbReference type="RefSeq" id="WP_324697289.1">
    <property type="nucleotide sequence ID" value="NZ_JAYMYJ010000142.1"/>
</dbReference>
<dbReference type="PANTHER" id="PTHR40094">
    <property type="entry name" value="ALPHA-2-MACROGLOBULIN HOMOLOG"/>
    <property type="match status" value="1"/>
</dbReference>
<dbReference type="PANTHER" id="PTHR40094:SF1">
    <property type="entry name" value="UBIQUITIN DOMAIN-CONTAINING PROTEIN"/>
    <property type="match status" value="1"/>
</dbReference>
<dbReference type="InterPro" id="IPR026284">
    <property type="entry name" value="A2MG_proteobact"/>
</dbReference>
<dbReference type="Pfam" id="PF07703">
    <property type="entry name" value="A2M_BRD"/>
    <property type="match status" value="1"/>
</dbReference>
<reference evidence="7" key="1">
    <citation type="submission" date="2023-07" db="EMBL/GenBank/DDBJ databases">
        <title>The carbon used by Thiothrix.</title>
        <authorList>
            <person name="Chen L."/>
        </authorList>
    </citation>
    <scope>NUCLEOTIDE SEQUENCE [LARGE SCALE GENOMIC DNA]</scope>
</reference>
<dbReference type="InterPro" id="IPR040639">
    <property type="entry name" value="A2MG_MG1"/>
</dbReference>
<accession>A0ABU6D156</accession>
<feature type="domain" description="Alpha-2-macroglobulin bait region" evidence="4">
    <location>
        <begin position="746"/>
        <end position="890"/>
    </location>
</feature>
<dbReference type="Pfam" id="PF17970">
    <property type="entry name" value="bMG1"/>
    <property type="match status" value="1"/>
</dbReference>
<dbReference type="InterPro" id="IPR002890">
    <property type="entry name" value="MG2"/>
</dbReference>
<dbReference type="Pfam" id="PF17962">
    <property type="entry name" value="bMG6"/>
    <property type="match status" value="1"/>
</dbReference>
<dbReference type="InterPro" id="IPR051802">
    <property type="entry name" value="YfhM-like"/>
</dbReference>
<dbReference type="InterPro" id="IPR001599">
    <property type="entry name" value="Macroglobln_a2"/>
</dbReference>
<name>A0ABU6D156_9GAMM</name>
<evidence type="ECO:0000256" key="2">
    <source>
        <dbReference type="ARBA" id="ARBA00022729"/>
    </source>
</evidence>
<dbReference type="SMART" id="SM01360">
    <property type="entry name" value="A2M"/>
    <property type="match status" value="1"/>
</dbReference>
<dbReference type="Pfam" id="PF21142">
    <property type="entry name" value="A2M_bMG2"/>
    <property type="match status" value="1"/>
</dbReference>
<dbReference type="InterPro" id="IPR041462">
    <property type="entry name" value="Bact_A2M_MG6"/>
</dbReference>
<protein>
    <recommendedName>
        <fullName evidence="3">Alpha-2-macroglobulin</fullName>
    </recommendedName>
</protein>
<evidence type="ECO:0000256" key="1">
    <source>
        <dbReference type="ARBA" id="ARBA00010556"/>
    </source>
</evidence>
<dbReference type="PIRSF" id="PIRSF038980">
    <property type="entry name" value="A2M_bac"/>
    <property type="match status" value="1"/>
</dbReference>
<evidence type="ECO:0000313" key="7">
    <source>
        <dbReference type="Proteomes" id="UP001308005"/>
    </source>
</evidence>
<evidence type="ECO:0000259" key="5">
    <source>
        <dbReference type="SMART" id="SM01360"/>
    </source>
</evidence>
<keyword evidence="3" id="KW-1003">Cell membrane</keyword>
<comment type="similarity">
    <text evidence="1">Belongs to the protease inhibitor I39 (alpha-2-macroglobulin) family. Bacterial alpha-2-macroglobulin subfamily.</text>
</comment>
<sequence length="1639" mass="180341">MGNHLRRIFPVFWFAMLLACLWQVMLVRADEPTSLAEVSTAAPKDSAPAAVAPHYTNEELLTQMLVVDVSERSLDNSPALAITFSQDLDPMGDYNAFITLTSSGKMAEGSWIMAGETRRLFFNNIKPQTEYRIQIRPGVSSRNELKLQKPVDYTVKTRDIKPAFDFATSGSILPTRLTGGLPIRVVNVPELDIEFLRVQPDKLPEMLKTVSLGERLSQWQLEDIHEATQSVHSQRYVTGTKPNARTSLLIPVENIPELKTPGLYFAVMREPGRFSDDAYRITQFVVTNVGLHVRLYPRSVEVFANALDTGKPLADVQLKLHGEKETLTLETDNSGHVNFAHRPQGDLLLTANLDGQFAFLDLREAALDLSEYPVEGLPDKPIAPFIYSTRDLFRPGETLDLSILLRNRDGETVSGQSLNLRIVRPDTKLLLEENLAAANPGLGFFSWQLPIPADAPTGSWKAEVRINAKDDAPVSSFTFHVEEFMPERMQLSLKAEDKLLSSGEKLIVAAQGDYLYGAPASGNKLTAARAVSINRHPLDAFKEYYFGDPADGKLIGRENLPELALNETGAGFIEVPPLEGKINSPLTVSIVGELHEAGGRGVVRKVDVPFWPTQNLVGLRPLFGKDTVADHSDAAFELVRVNAEGQPAPAGQPLAVTLVREDREYFWEYNDGEGWQRKENASEYPVVQQKVTLDAQAHGKAVFSVQDGYYRLEVEDTDTGLKTVYPFHAGWDWEQAANTSARPDQIELALDKPMYQAGDAVKLKITPPAAGEAIVAVEGESMLWSQRISLPADGTTVEIPLDKAWNRHDLYATVTSFRPASSQQKIAPNRALGVIFLPLDREDRRLGLSIDAPEKVLPEQTVSVTVSSDNLKGENALVTLAAVDSGVLNVTGFKTPDPFAFYFSQHKYEVNLYDDYGKIIEDVEGAPLRQRFGGDAMGGRRGGPQAQADVRIVSLYSGAVAFDADGKAKIDLPLPGFDGSLRLMAVAASANRFGSAEREMKVASPVVATLAAPRFLAGGDSSFLTVDMNNTTTEPQPVKLKISANPLLDNLDLEREFTLAAGKRETLRLPLSARQSFGTASVSLELVGKDFTSRRQLQFAVRPAYPAGHLSLSRELKPGEMLVLDSSTIQGFLPAGLNASLSLAATPPLPLRSALQGLLQYPYGCLEQTTSSAWPYLFLDASVTEQLGLEPMEMKTRNDRVNAALLRLTGMQLSDGGFTLWGNYGEEEYWLTPYVTDFLLDAKEQGFAVPEWLLQRALQNLEERMQEGERDAESRYAFADVPNHLDLATRAYAAYVLSRVKRVSPGTLKVMYEKDAGKAASGLPLVHLGLALRAIGDGKRGDDAIKRGLDMVRDEQKYLGDYGSSLRDQAAMLYLLLRYKVEIPQQATHINKLADLLHNRSYFSTQEQLFTLLAGLKVEAKLKSGWQAGLKIGDSTVDLSGKGVHYSALTAEDFQKGVSVLAKEQEPLYAALMVHGYPIVAPAPDSDPIEVQRSWHTMDGKLLQPQDVKPGALLLVHLAIESAVDINDALVVDLLPAGFEIENTNLQSNESLEGLQLTGTDKPVTELLNSSSPRTQEFRDDRYLAALPLEAKTRHHLFYMVRVVSAGDFVVPPPYAEDMYRPELNGVGATPDKLMIPEL</sequence>
<dbReference type="Pfam" id="PF07678">
    <property type="entry name" value="TED_complement"/>
    <property type="match status" value="1"/>
</dbReference>
<dbReference type="PROSITE" id="PS51257">
    <property type="entry name" value="PROKAR_LIPOPROTEIN"/>
    <property type="match status" value="1"/>
</dbReference>
<keyword evidence="3" id="KW-0646">Protease inhibitor</keyword>
<dbReference type="SUPFAM" id="SSF48239">
    <property type="entry name" value="Terpenoid cyclases/Protein prenyltransferases"/>
    <property type="match status" value="1"/>
</dbReference>
<dbReference type="CDD" id="cd02891">
    <property type="entry name" value="A2M_like"/>
    <property type="match status" value="1"/>
</dbReference>
<dbReference type="Proteomes" id="UP001308005">
    <property type="component" value="Unassembled WGS sequence"/>
</dbReference>
<evidence type="ECO:0000256" key="3">
    <source>
        <dbReference type="PIRNR" id="PIRNR038980"/>
    </source>
</evidence>
<dbReference type="InterPro" id="IPR011625">
    <property type="entry name" value="A2M_N_BRD"/>
</dbReference>
<keyword evidence="7" id="KW-1185">Reference proteome</keyword>
<dbReference type="InterPro" id="IPR049120">
    <property type="entry name" value="A2M_bMG2"/>
</dbReference>
<dbReference type="InterPro" id="IPR021868">
    <property type="entry name" value="Alpha_2_Macroglob_MG3"/>
</dbReference>
<dbReference type="InterPro" id="IPR047565">
    <property type="entry name" value="Alpha-macroglob_thiol-ester_cl"/>
</dbReference>
<gene>
    <name evidence="6" type="ORF">VSS37_17580</name>
</gene>
<proteinExistence type="inferred from homology"/>
<dbReference type="Pfam" id="PF11974">
    <property type="entry name" value="bMG3"/>
    <property type="match status" value="1"/>
</dbReference>
<dbReference type="Pfam" id="PF00207">
    <property type="entry name" value="A2M"/>
    <property type="match status" value="1"/>
</dbReference>
<evidence type="ECO:0000313" key="6">
    <source>
        <dbReference type="EMBL" id="MEB4592797.1"/>
    </source>
</evidence>